<dbReference type="PANTHER" id="PTHR38459:SF1">
    <property type="entry name" value="PROPHAGE BACTOPRENOL-LINKED GLUCOSE TRANSLOCASE HOMOLOG"/>
    <property type="match status" value="1"/>
</dbReference>
<evidence type="ECO:0000256" key="2">
    <source>
        <dbReference type="ARBA" id="ARBA00009399"/>
    </source>
</evidence>
<keyword evidence="3 6" id="KW-0812">Transmembrane</keyword>
<dbReference type="InterPro" id="IPR051401">
    <property type="entry name" value="GtrA_CellWall_Glycosyl"/>
</dbReference>
<evidence type="ECO:0000313" key="8">
    <source>
        <dbReference type="EMBL" id="GEO80786.1"/>
    </source>
</evidence>
<dbReference type="Proteomes" id="UP000321567">
    <property type="component" value="Unassembled WGS sequence"/>
</dbReference>
<feature type="transmembrane region" description="Helical" evidence="6">
    <location>
        <begin position="123"/>
        <end position="140"/>
    </location>
</feature>
<keyword evidence="4 6" id="KW-1133">Transmembrane helix</keyword>
<dbReference type="PANTHER" id="PTHR38459">
    <property type="entry name" value="PROPHAGE BACTOPRENOL-LINKED GLUCOSE TRANSLOCASE HOMOLOG"/>
    <property type="match status" value="1"/>
</dbReference>
<protein>
    <recommendedName>
        <fullName evidence="7">GtrA/DPMS transmembrane domain-containing protein</fullName>
    </recommendedName>
</protein>
<accession>A0A512H5N8</accession>
<feature type="transmembrane region" description="Helical" evidence="6">
    <location>
        <begin position="96"/>
        <end position="117"/>
    </location>
</feature>
<comment type="caution">
    <text evidence="8">The sequence shown here is derived from an EMBL/GenBank/DDBJ whole genome shotgun (WGS) entry which is preliminary data.</text>
</comment>
<dbReference type="InterPro" id="IPR023298">
    <property type="entry name" value="ATPase_P-typ_TM_dom_sf"/>
</dbReference>
<reference evidence="8 9" key="1">
    <citation type="submission" date="2019-07" db="EMBL/GenBank/DDBJ databases">
        <title>Whole genome shotgun sequence of Rhodospirillum oryzae NBRC 107573.</title>
        <authorList>
            <person name="Hosoyama A."/>
            <person name="Uohara A."/>
            <person name="Ohji S."/>
            <person name="Ichikawa N."/>
        </authorList>
    </citation>
    <scope>NUCLEOTIDE SEQUENCE [LARGE SCALE GENOMIC DNA]</scope>
    <source>
        <strain evidence="8 9">NBRC 107573</strain>
    </source>
</reference>
<comment type="subcellular location">
    <subcellularLocation>
        <location evidence="1">Membrane</location>
        <topology evidence="1">Multi-pass membrane protein</topology>
    </subcellularLocation>
</comment>
<sequence length="151" mass="15958">MTRLLPPPSPARPPRSWRERGRSVLEMTRFASVGLINSGIDTGVFAALHWLAGWPLPLANTAGFLVAVINSYLLNGAWTFRRPGHPAFAPSLRQGALFALANLGGLVVSTVVLVALAPVMPVLAAKACAIGAGFVWNYGASRRLFVARAAG</sequence>
<evidence type="ECO:0000259" key="7">
    <source>
        <dbReference type="Pfam" id="PF04138"/>
    </source>
</evidence>
<comment type="similarity">
    <text evidence="2">Belongs to the GtrA family.</text>
</comment>
<dbReference type="Pfam" id="PF04138">
    <property type="entry name" value="GtrA_DPMS_TM"/>
    <property type="match status" value="1"/>
</dbReference>
<dbReference type="AlphaFoldDB" id="A0A512H5N8"/>
<keyword evidence="5 6" id="KW-0472">Membrane</keyword>
<organism evidence="8 9">
    <name type="scientific">Pararhodospirillum oryzae</name>
    <dbReference type="NCBI Taxonomy" id="478448"/>
    <lineage>
        <taxon>Bacteria</taxon>
        <taxon>Pseudomonadati</taxon>
        <taxon>Pseudomonadota</taxon>
        <taxon>Alphaproteobacteria</taxon>
        <taxon>Rhodospirillales</taxon>
        <taxon>Rhodospirillaceae</taxon>
        <taxon>Pararhodospirillum</taxon>
    </lineage>
</organism>
<feature type="domain" description="GtrA/DPMS transmembrane" evidence="7">
    <location>
        <begin position="29"/>
        <end position="144"/>
    </location>
</feature>
<evidence type="ECO:0000256" key="6">
    <source>
        <dbReference type="SAM" id="Phobius"/>
    </source>
</evidence>
<dbReference type="GO" id="GO:0000271">
    <property type="term" value="P:polysaccharide biosynthetic process"/>
    <property type="evidence" value="ECO:0007669"/>
    <property type="project" value="InterPro"/>
</dbReference>
<dbReference type="GO" id="GO:0005886">
    <property type="term" value="C:plasma membrane"/>
    <property type="evidence" value="ECO:0007669"/>
    <property type="project" value="TreeGrafter"/>
</dbReference>
<gene>
    <name evidence="8" type="ORF">ROR02_09170</name>
</gene>
<proteinExistence type="inferred from homology"/>
<evidence type="ECO:0000313" key="9">
    <source>
        <dbReference type="Proteomes" id="UP000321567"/>
    </source>
</evidence>
<feature type="transmembrane region" description="Helical" evidence="6">
    <location>
        <begin position="58"/>
        <end position="75"/>
    </location>
</feature>
<name>A0A512H5N8_9PROT</name>
<dbReference type="OrthoDB" id="7360864at2"/>
<dbReference type="SUPFAM" id="SSF81665">
    <property type="entry name" value="Calcium ATPase, transmembrane domain M"/>
    <property type="match status" value="1"/>
</dbReference>
<evidence type="ECO:0000256" key="1">
    <source>
        <dbReference type="ARBA" id="ARBA00004141"/>
    </source>
</evidence>
<evidence type="ECO:0000256" key="5">
    <source>
        <dbReference type="ARBA" id="ARBA00023136"/>
    </source>
</evidence>
<evidence type="ECO:0000256" key="3">
    <source>
        <dbReference type="ARBA" id="ARBA00022692"/>
    </source>
</evidence>
<dbReference type="InterPro" id="IPR007267">
    <property type="entry name" value="GtrA_DPMS_TM"/>
</dbReference>
<dbReference type="EMBL" id="BJZO01000016">
    <property type="protein sequence ID" value="GEO80786.1"/>
    <property type="molecule type" value="Genomic_DNA"/>
</dbReference>
<evidence type="ECO:0000256" key="4">
    <source>
        <dbReference type="ARBA" id="ARBA00022989"/>
    </source>
</evidence>
<dbReference type="RefSeq" id="WP_147162834.1">
    <property type="nucleotide sequence ID" value="NZ_BJZO01000016.1"/>
</dbReference>
<keyword evidence="9" id="KW-1185">Reference proteome</keyword>